<dbReference type="PROSITE" id="PS51257">
    <property type="entry name" value="PROKAR_LIPOPROTEIN"/>
    <property type="match status" value="1"/>
</dbReference>
<feature type="domain" description="Beta-lactamase-related" evidence="1">
    <location>
        <begin position="30"/>
        <end position="323"/>
    </location>
</feature>
<dbReference type="InterPro" id="IPR012338">
    <property type="entry name" value="Beta-lactam/transpept-like"/>
</dbReference>
<dbReference type="InterPro" id="IPR001466">
    <property type="entry name" value="Beta-lactam-related"/>
</dbReference>
<sequence>MTLINKVNTIVCFTIISAWGVACHAQESLESVVERLANSASIPGVSAGYIDGKQHVQLATFGQANSKSELPVSNDTIFQAASLSKPVLAFIVLKMAQRGELSLDQPLHQILPYKRLVNKAWAELLTPRLILSHQSGLPNWGGEQLEFKFKPASQFGYSGEGYVYLQRVLEKMTGLSYQQIADKEVFKPLNMKHSYFAWPQNKPSNIALGHTRSGFQVERETGMSNAAASLHTTAEDYLKFIAAWFQPSQLSEVMKNEAFSKQITSYDETSHVTMAWGLGWGIYKAEGQHLVWHWGDNGVSRAFTAIDAKTGRAFVYFANSENGLAISKQMTLRYFAKSQAIAKWLGYGQSDSAIWQTERLAYEQAGKGEYIKSIANFEKVLSEFPENQRVIKKINWLKPLVAPAIETPQIANFPKEKLAGFYGDRELFVEQGKLKYRRGRGEAAVLTPLYHNTFKVGNFEGFRLTVVFDESNEPIKLIGLYENGHSDESPRSSK</sequence>
<dbReference type="InterPro" id="IPR050491">
    <property type="entry name" value="AmpC-like"/>
</dbReference>
<dbReference type="SUPFAM" id="SSF56601">
    <property type="entry name" value="beta-lactamase/transpeptidase-like"/>
    <property type="match status" value="1"/>
</dbReference>
<accession>A0A919BPF8</accession>
<comment type="caution">
    <text evidence="2">The sequence shown here is derived from an EMBL/GenBank/DDBJ whole genome shotgun (WGS) entry which is preliminary data.</text>
</comment>
<dbReference type="Pfam" id="PF00144">
    <property type="entry name" value="Beta-lactamase"/>
    <property type="match status" value="1"/>
</dbReference>
<gene>
    <name evidence="2" type="ORF">GCM10017161_35390</name>
</gene>
<reference evidence="2" key="1">
    <citation type="journal article" date="2014" name="Int. J. Syst. Evol. Microbiol.">
        <title>Complete genome sequence of Corynebacterium casei LMG S-19264T (=DSM 44701T), isolated from a smear-ripened cheese.</title>
        <authorList>
            <consortium name="US DOE Joint Genome Institute (JGI-PGF)"/>
            <person name="Walter F."/>
            <person name="Albersmeier A."/>
            <person name="Kalinowski J."/>
            <person name="Ruckert C."/>
        </authorList>
    </citation>
    <scope>NUCLEOTIDE SEQUENCE</scope>
    <source>
        <strain evidence="2">KCTC 42731</strain>
    </source>
</reference>
<dbReference type="EMBL" id="BNCK01000009">
    <property type="protein sequence ID" value="GHG03165.1"/>
    <property type="molecule type" value="Genomic_DNA"/>
</dbReference>
<evidence type="ECO:0000259" key="1">
    <source>
        <dbReference type="Pfam" id="PF00144"/>
    </source>
</evidence>
<dbReference type="Gene3D" id="3.40.710.10">
    <property type="entry name" value="DD-peptidase/beta-lactamase superfamily"/>
    <property type="match status" value="1"/>
</dbReference>
<name>A0A919BPF8_9GAMM</name>
<organism evidence="2 3">
    <name type="scientific">Thalassotalea marina</name>
    <dbReference type="NCBI Taxonomy" id="1673741"/>
    <lineage>
        <taxon>Bacteria</taxon>
        <taxon>Pseudomonadati</taxon>
        <taxon>Pseudomonadota</taxon>
        <taxon>Gammaproteobacteria</taxon>
        <taxon>Alteromonadales</taxon>
        <taxon>Colwelliaceae</taxon>
        <taxon>Thalassotalea</taxon>
    </lineage>
</organism>
<reference evidence="2" key="2">
    <citation type="submission" date="2020-09" db="EMBL/GenBank/DDBJ databases">
        <authorList>
            <person name="Sun Q."/>
            <person name="Kim S."/>
        </authorList>
    </citation>
    <scope>NUCLEOTIDE SEQUENCE</scope>
    <source>
        <strain evidence="2">KCTC 42731</strain>
    </source>
</reference>
<dbReference type="AlphaFoldDB" id="A0A919BPF8"/>
<proteinExistence type="predicted"/>
<dbReference type="Proteomes" id="UP000623842">
    <property type="component" value="Unassembled WGS sequence"/>
</dbReference>
<protein>
    <recommendedName>
        <fullName evidence="1">Beta-lactamase-related domain-containing protein</fullName>
    </recommendedName>
</protein>
<dbReference type="PANTHER" id="PTHR46825">
    <property type="entry name" value="D-ALANYL-D-ALANINE-CARBOXYPEPTIDASE/ENDOPEPTIDASE AMPH"/>
    <property type="match status" value="1"/>
</dbReference>
<dbReference type="PANTHER" id="PTHR46825:SF9">
    <property type="entry name" value="BETA-LACTAMASE-RELATED DOMAIN-CONTAINING PROTEIN"/>
    <property type="match status" value="1"/>
</dbReference>
<evidence type="ECO:0000313" key="2">
    <source>
        <dbReference type="EMBL" id="GHG03165.1"/>
    </source>
</evidence>
<evidence type="ECO:0000313" key="3">
    <source>
        <dbReference type="Proteomes" id="UP000623842"/>
    </source>
</evidence>
<keyword evidence="3" id="KW-1185">Reference proteome</keyword>
<dbReference type="RefSeq" id="WP_189773425.1">
    <property type="nucleotide sequence ID" value="NZ_BNCK01000009.1"/>
</dbReference>